<dbReference type="InterPro" id="IPR021013">
    <property type="entry name" value="ATPase_Vma12"/>
</dbReference>
<comment type="subcellular location">
    <subcellularLocation>
        <location evidence="1">Endoplasmic reticulum membrane</location>
        <topology evidence="1">Multi-pass membrane protein</topology>
    </subcellularLocation>
</comment>
<dbReference type="PANTHER" id="PTHR31394">
    <property type="entry name" value="TRANSMEMBRANE PROTEIN 199"/>
    <property type="match status" value="1"/>
</dbReference>
<proteinExistence type="predicted"/>
<sequence length="137" mass="15483">MTVISKHAKMLQKQLFTQNKTNQSCTDNQRYWLHELLKGSTLYRPPTSRPPRNPELQARLDKIAVDNSNKEYAKMVKSAVVSEQDKVAFRIPQDEMQEIRGHLSAIINVLFSIIACFGAFYKMSGVISGDPGTVRIG</sequence>
<evidence type="ECO:0000313" key="8">
    <source>
        <dbReference type="Proteomes" id="UP000654370"/>
    </source>
</evidence>
<dbReference type="Pfam" id="PF11712">
    <property type="entry name" value="Vma12"/>
    <property type="match status" value="1"/>
</dbReference>
<keyword evidence="8" id="KW-1185">Reference proteome</keyword>
<organism evidence="7 8">
    <name type="scientific">Mortierella isabellina</name>
    <name type="common">Filamentous fungus</name>
    <name type="synonym">Umbelopsis isabellina</name>
    <dbReference type="NCBI Taxonomy" id="91625"/>
    <lineage>
        <taxon>Eukaryota</taxon>
        <taxon>Fungi</taxon>
        <taxon>Fungi incertae sedis</taxon>
        <taxon>Mucoromycota</taxon>
        <taxon>Mucoromycotina</taxon>
        <taxon>Umbelopsidomycetes</taxon>
        <taxon>Umbelopsidales</taxon>
        <taxon>Umbelopsidaceae</taxon>
        <taxon>Umbelopsis</taxon>
    </lineage>
</organism>
<protein>
    <submittedName>
        <fullName evidence="7">Uncharacterized protein</fullName>
    </submittedName>
</protein>
<evidence type="ECO:0000256" key="6">
    <source>
        <dbReference type="SAM" id="Phobius"/>
    </source>
</evidence>
<keyword evidence="5 6" id="KW-0472">Membrane</keyword>
<keyword evidence="3" id="KW-0256">Endoplasmic reticulum</keyword>
<dbReference type="EMBL" id="JAEPQZ010000012">
    <property type="protein sequence ID" value="KAG2174835.1"/>
    <property type="molecule type" value="Genomic_DNA"/>
</dbReference>
<evidence type="ECO:0000256" key="5">
    <source>
        <dbReference type="ARBA" id="ARBA00023136"/>
    </source>
</evidence>
<evidence type="ECO:0000256" key="4">
    <source>
        <dbReference type="ARBA" id="ARBA00022989"/>
    </source>
</evidence>
<dbReference type="Proteomes" id="UP000654370">
    <property type="component" value="Unassembled WGS sequence"/>
</dbReference>
<accession>A0A8H7PJE0</accession>
<dbReference type="GO" id="GO:0070072">
    <property type="term" value="P:vacuolar proton-transporting V-type ATPase complex assembly"/>
    <property type="evidence" value="ECO:0007669"/>
    <property type="project" value="InterPro"/>
</dbReference>
<name>A0A8H7PJE0_MORIS</name>
<comment type="caution">
    <text evidence="7">The sequence shown here is derived from an EMBL/GenBank/DDBJ whole genome shotgun (WGS) entry which is preliminary data.</text>
</comment>
<reference evidence="7" key="1">
    <citation type="submission" date="2020-12" db="EMBL/GenBank/DDBJ databases">
        <title>Metabolic potential, ecology and presence of endohyphal bacteria is reflected in genomic diversity of Mucoromycotina.</title>
        <authorList>
            <person name="Muszewska A."/>
            <person name="Okrasinska A."/>
            <person name="Steczkiewicz K."/>
            <person name="Drgas O."/>
            <person name="Orlowska M."/>
            <person name="Perlinska-Lenart U."/>
            <person name="Aleksandrzak-Piekarczyk T."/>
            <person name="Szatraj K."/>
            <person name="Zielenkiewicz U."/>
            <person name="Pilsyk S."/>
            <person name="Malc E."/>
            <person name="Mieczkowski P."/>
            <person name="Kruszewska J.S."/>
            <person name="Biernat P."/>
            <person name="Pawlowska J."/>
        </authorList>
    </citation>
    <scope>NUCLEOTIDE SEQUENCE</scope>
    <source>
        <strain evidence="7">WA0000067209</strain>
    </source>
</reference>
<feature type="transmembrane region" description="Helical" evidence="6">
    <location>
        <begin position="103"/>
        <end position="121"/>
    </location>
</feature>
<dbReference type="PANTHER" id="PTHR31394:SF1">
    <property type="entry name" value="TRANSMEMBRANE PROTEIN 199"/>
    <property type="match status" value="1"/>
</dbReference>
<dbReference type="AlphaFoldDB" id="A0A8H7PJE0"/>
<evidence type="ECO:0000313" key="7">
    <source>
        <dbReference type="EMBL" id="KAG2174835.1"/>
    </source>
</evidence>
<dbReference type="GO" id="GO:0005789">
    <property type="term" value="C:endoplasmic reticulum membrane"/>
    <property type="evidence" value="ECO:0007669"/>
    <property type="project" value="UniProtKB-SubCell"/>
</dbReference>
<dbReference type="OrthoDB" id="19981at2759"/>
<gene>
    <name evidence="7" type="ORF">INT43_005897</name>
</gene>
<keyword evidence="2 6" id="KW-0812">Transmembrane</keyword>
<keyword evidence="4 6" id="KW-1133">Transmembrane helix</keyword>
<evidence type="ECO:0000256" key="1">
    <source>
        <dbReference type="ARBA" id="ARBA00004477"/>
    </source>
</evidence>
<evidence type="ECO:0000256" key="2">
    <source>
        <dbReference type="ARBA" id="ARBA00022692"/>
    </source>
</evidence>
<evidence type="ECO:0000256" key="3">
    <source>
        <dbReference type="ARBA" id="ARBA00022824"/>
    </source>
</evidence>